<evidence type="ECO:0000256" key="2">
    <source>
        <dbReference type="RuleBase" id="RU000363"/>
    </source>
</evidence>
<dbReference type="Gene3D" id="3.40.50.720">
    <property type="entry name" value="NAD(P)-binding Rossmann-like Domain"/>
    <property type="match status" value="1"/>
</dbReference>
<accession>W9YF28</accession>
<evidence type="ECO:0000256" key="1">
    <source>
        <dbReference type="ARBA" id="ARBA00006484"/>
    </source>
</evidence>
<proteinExistence type="inferred from homology"/>
<keyword evidence="4" id="KW-1185">Reference proteome</keyword>
<dbReference type="PANTHER" id="PTHR43544">
    <property type="entry name" value="SHORT-CHAIN DEHYDROGENASE/REDUCTASE"/>
    <property type="match status" value="1"/>
</dbReference>
<dbReference type="InterPro" id="IPR051468">
    <property type="entry name" value="Fungal_SecMetab_SDRs"/>
</dbReference>
<organism evidence="3 4">
    <name type="scientific">Capronia epimyces CBS 606.96</name>
    <dbReference type="NCBI Taxonomy" id="1182542"/>
    <lineage>
        <taxon>Eukaryota</taxon>
        <taxon>Fungi</taxon>
        <taxon>Dikarya</taxon>
        <taxon>Ascomycota</taxon>
        <taxon>Pezizomycotina</taxon>
        <taxon>Eurotiomycetes</taxon>
        <taxon>Chaetothyriomycetidae</taxon>
        <taxon>Chaetothyriales</taxon>
        <taxon>Herpotrichiellaceae</taxon>
        <taxon>Capronia</taxon>
    </lineage>
</organism>
<dbReference type="AlphaFoldDB" id="W9YF28"/>
<dbReference type="HOGENOM" id="CLU_010194_9_1_1"/>
<dbReference type="InterPro" id="IPR036291">
    <property type="entry name" value="NAD(P)-bd_dom_sf"/>
</dbReference>
<dbReference type="Pfam" id="PF00106">
    <property type="entry name" value="adh_short"/>
    <property type="match status" value="1"/>
</dbReference>
<dbReference type="CDD" id="cd05325">
    <property type="entry name" value="carb_red_sniffer_like_SDR_c"/>
    <property type="match status" value="1"/>
</dbReference>
<dbReference type="SUPFAM" id="SSF51735">
    <property type="entry name" value="NAD(P)-binding Rossmann-fold domains"/>
    <property type="match status" value="1"/>
</dbReference>
<dbReference type="PANTHER" id="PTHR43544:SF36">
    <property type="entry name" value="CHAIN OXIDOREDUCTASE (CSGA), PUTATIVE (AFU_ORTHOLOGUE AFUA_4G00910)-RELATED"/>
    <property type="match status" value="1"/>
</dbReference>
<dbReference type="GO" id="GO:0016491">
    <property type="term" value="F:oxidoreductase activity"/>
    <property type="evidence" value="ECO:0007669"/>
    <property type="project" value="TreeGrafter"/>
</dbReference>
<dbReference type="PRINTS" id="PR00081">
    <property type="entry name" value="GDHRDH"/>
</dbReference>
<dbReference type="OrthoDB" id="7289984at2759"/>
<dbReference type="EMBL" id="AMGY01000001">
    <property type="protein sequence ID" value="EXJ91482.1"/>
    <property type="molecule type" value="Genomic_DNA"/>
</dbReference>
<sequence length="255" mass="27331">MASYLITGTSRGLGLTLATILAARPEDQVRFIVAAARTKTPALEALINKYPSRIAFVELEVTSQESIDAAVVKVKQVLGPSSNGGIDILINNAGIMPFNPSGIFEATDLMHVLNVNVNGVQLVSAAFLPLLRLGSQKLIFNISSVLGSIELFPRFAVFPVSTYKVSKAALNALTVQWSLDLSKSDFTVVAASPGWLRTDLGTDQADLSVEEGANGILEILKGITKADTGKFFDIHVPGWDKTTSFNHYEGGVLPW</sequence>
<dbReference type="GO" id="GO:0005737">
    <property type="term" value="C:cytoplasm"/>
    <property type="evidence" value="ECO:0007669"/>
    <property type="project" value="TreeGrafter"/>
</dbReference>
<comment type="similarity">
    <text evidence="1 2">Belongs to the short-chain dehydrogenases/reductases (SDR) family.</text>
</comment>
<dbReference type="eggNOG" id="KOG1611">
    <property type="taxonomic scope" value="Eukaryota"/>
</dbReference>
<evidence type="ECO:0000313" key="3">
    <source>
        <dbReference type="EMBL" id="EXJ91482.1"/>
    </source>
</evidence>
<evidence type="ECO:0000313" key="4">
    <source>
        <dbReference type="Proteomes" id="UP000019478"/>
    </source>
</evidence>
<dbReference type="InterPro" id="IPR002347">
    <property type="entry name" value="SDR_fam"/>
</dbReference>
<comment type="caution">
    <text evidence="3">The sequence shown here is derived from an EMBL/GenBank/DDBJ whole genome shotgun (WGS) entry which is preliminary data.</text>
</comment>
<dbReference type="Proteomes" id="UP000019478">
    <property type="component" value="Unassembled WGS sequence"/>
</dbReference>
<dbReference type="PRINTS" id="PR00080">
    <property type="entry name" value="SDRFAMILY"/>
</dbReference>
<dbReference type="GeneID" id="19164172"/>
<name>W9YF28_9EURO</name>
<gene>
    <name evidence="3" type="ORF">A1O3_00030</name>
</gene>
<protein>
    <submittedName>
        <fullName evidence="3">Uncharacterized protein</fullName>
    </submittedName>
</protein>
<reference evidence="3 4" key="1">
    <citation type="submission" date="2013-03" db="EMBL/GenBank/DDBJ databases">
        <title>The Genome Sequence of Capronia epimyces CBS 606.96.</title>
        <authorList>
            <consortium name="The Broad Institute Genomics Platform"/>
            <person name="Cuomo C."/>
            <person name="de Hoog S."/>
            <person name="Gorbushina A."/>
            <person name="Walker B."/>
            <person name="Young S.K."/>
            <person name="Zeng Q."/>
            <person name="Gargeya S."/>
            <person name="Fitzgerald M."/>
            <person name="Haas B."/>
            <person name="Abouelleil A."/>
            <person name="Allen A.W."/>
            <person name="Alvarado L."/>
            <person name="Arachchi H.M."/>
            <person name="Berlin A.M."/>
            <person name="Chapman S.B."/>
            <person name="Gainer-Dewar J."/>
            <person name="Goldberg J."/>
            <person name="Griggs A."/>
            <person name="Gujja S."/>
            <person name="Hansen M."/>
            <person name="Howarth C."/>
            <person name="Imamovic A."/>
            <person name="Ireland A."/>
            <person name="Larimer J."/>
            <person name="McCowan C."/>
            <person name="Murphy C."/>
            <person name="Pearson M."/>
            <person name="Poon T.W."/>
            <person name="Priest M."/>
            <person name="Roberts A."/>
            <person name="Saif S."/>
            <person name="Shea T."/>
            <person name="Sisk P."/>
            <person name="Sykes S."/>
            <person name="Wortman J."/>
            <person name="Nusbaum C."/>
            <person name="Birren B."/>
        </authorList>
    </citation>
    <scope>NUCLEOTIDE SEQUENCE [LARGE SCALE GENOMIC DNA]</scope>
    <source>
        <strain evidence="3 4">CBS 606.96</strain>
    </source>
</reference>
<dbReference type="RefSeq" id="XP_007728372.1">
    <property type="nucleotide sequence ID" value="XM_007730182.1"/>
</dbReference>